<sequence>MLTDSAAGRLLVISGSTRSESANSALCRTVMSFASGELIVDGVLDVAMLPHFNPDDDHEPLPATVSALRSAIAAADAVLFCSPEYAGTLPGSFKNLLDWTVGGNELTGKPVAWVKVAPDARRGEGAHATLATVLGYVQAVVVDDACRHIPVTSELIGPDGLITDAVTLRAIEETVRAVLPA</sequence>
<dbReference type="GO" id="GO:0010181">
    <property type="term" value="F:FMN binding"/>
    <property type="evidence" value="ECO:0007669"/>
    <property type="project" value="TreeGrafter"/>
</dbReference>
<dbReference type="EMBL" id="QJSP01000004">
    <property type="protein sequence ID" value="PYE18765.1"/>
    <property type="molecule type" value="Genomic_DNA"/>
</dbReference>
<feature type="domain" description="NADPH-dependent FMN reductase-like" evidence="1">
    <location>
        <begin position="9"/>
        <end position="145"/>
    </location>
</feature>
<dbReference type="PANTHER" id="PTHR30543:SF21">
    <property type="entry name" value="NAD(P)H-DEPENDENT FMN REDUCTASE LOT6"/>
    <property type="match status" value="1"/>
</dbReference>
<dbReference type="GO" id="GO:0016491">
    <property type="term" value="F:oxidoreductase activity"/>
    <property type="evidence" value="ECO:0007669"/>
    <property type="project" value="InterPro"/>
</dbReference>
<evidence type="ECO:0000313" key="3">
    <source>
        <dbReference type="Proteomes" id="UP000247591"/>
    </source>
</evidence>
<reference evidence="2 3" key="1">
    <citation type="submission" date="2018-06" db="EMBL/GenBank/DDBJ databases">
        <title>Genomic Encyclopedia of Type Strains, Phase IV (KMG-IV): sequencing the most valuable type-strain genomes for metagenomic binning, comparative biology and taxonomic classification.</title>
        <authorList>
            <person name="Goeker M."/>
        </authorList>
    </citation>
    <scope>NUCLEOTIDE SEQUENCE [LARGE SCALE GENOMIC DNA]</scope>
    <source>
        <strain evidence="2 3">DSM 45521</strain>
    </source>
</reference>
<dbReference type="InterPro" id="IPR050712">
    <property type="entry name" value="NAD(P)H-dep_reductase"/>
</dbReference>
<dbReference type="InterPro" id="IPR005025">
    <property type="entry name" value="FMN_Rdtase-like_dom"/>
</dbReference>
<proteinExistence type="predicted"/>
<dbReference type="Proteomes" id="UP000247591">
    <property type="component" value="Unassembled WGS sequence"/>
</dbReference>
<accession>A0A318S4E7</accession>
<dbReference type="OrthoDB" id="9812295at2"/>
<gene>
    <name evidence="2" type="ORF">DFR67_104347</name>
</gene>
<dbReference type="Pfam" id="PF03358">
    <property type="entry name" value="FMN_red"/>
    <property type="match status" value="1"/>
</dbReference>
<dbReference type="GO" id="GO:0005829">
    <property type="term" value="C:cytosol"/>
    <property type="evidence" value="ECO:0007669"/>
    <property type="project" value="TreeGrafter"/>
</dbReference>
<dbReference type="AlphaFoldDB" id="A0A318S4E7"/>
<evidence type="ECO:0000259" key="1">
    <source>
        <dbReference type="Pfam" id="PF03358"/>
    </source>
</evidence>
<protein>
    <submittedName>
        <fullName evidence="2">NAD(P)H-dependent FMN reductase</fullName>
    </submittedName>
</protein>
<dbReference type="SUPFAM" id="SSF52218">
    <property type="entry name" value="Flavoproteins"/>
    <property type="match status" value="1"/>
</dbReference>
<organism evidence="2 3">
    <name type="scientific">Williamsia limnetica</name>
    <dbReference type="NCBI Taxonomy" id="882452"/>
    <lineage>
        <taxon>Bacteria</taxon>
        <taxon>Bacillati</taxon>
        <taxon>Actinomycetota</taxon>
        <taxon>Actinomycetes</taxon>
        <taxon>Mycobacteriales</taxon>
        <taxon>Nocardiaceae</taxon>
        <taxon>Williamsia</taxon>
    </lineage>
</organism>
<dbReference type="InterPro" id="IPR029039">
    <property type="entry name" value="Flavoprotein-like_sf"/>
</dbReference>
<name>A0A318S4E7_WILLI</name>
<comment type="caution">
    <text evidence="2">The sequence shown here is derived from an EMBL/GenBank/DDBJ whole genome shotgun (WGS) entry which is preliminary data.</text>
</comment>
<keyword evidence="3" id="KW-1185">Reference proteome</keyword>
<dbReference type="RefSeq" id="WP_110469184.1">
    <property type="nucleotide sequence ID" value="NZ_QJSP01000004.1"/>
</dbReference>
<evidence type="ECO:0000313" key="2">
    <source>
        <dbReference type="EMBL" id="PYE18765.1"/>
    </source>
</evidence>
<dbReference type="PANTHER" id="PTHR30543">
    <property type="entry name" value="CHROMATE REDUCTASE"/>
    <property type="match status" value="1"/>
</dbReference>
<dbReference type="Gene3D" id="3.40.50.360">
    <property type="match status" value="1"/>
</dbReference>